<gene>
    <name evidence="3" type="ORF">CAK95_04560</name>
</gene>
<dbReference type="STRING" id="1235591.CAK95_04560"/>
<evidence type="ECO:0000259" key="2">
    <source>
        <dbReference type="Pfam" id="PF07859"/>
    </source>
</evidence>
<dbReference type="Gene3D" id="3.40.50.1820">
    <property type="entry name" value="alpha/beta hydrolase"/>
    <property type="match status" value="1"/>
</dbReference>
<evidence type="ECO:0000313" key="3">
    <source>
        <dbReference type="EMBL" id="ARP98444.1"/>
    </source>
</evidence>
<evidence type="ECO:0000256" key="1">
    <source>
        <dbReference type="ARBA" id="ARBA00022801"/>
    </source>
</evidence>
<dbReference type="Pfam" id="PF07859">
    <property type="entry name" value="Abhydrolase_3"/>
    <property type="match status" value="1"/>
</dbReference>
<sequence length="196" mass="21176">MQRSLACYVTDNGKSTDLSGSGARIANIGRPNRHRNCSAFGGDAGRLYVVGHSSGAHLAAMALSTRWADYGLPTKPSRGGVLVSGIYDLGPLRHTSRSKYVRIDDRAERQLSPLHEIASLTAPLLLAVGSTESPEFRRQARDYAKAVAQSGKQATVIVGESYNHFDILETIGSPYGLLGRTLLDFVRLDMHEGHAI</sequence>
<evidence type="ECO:0000313" key="4">
    <source>
        <dbReference type="Proteomes" id="UP000194137"/>
    </source>
</evidence>
<proteinExistence type="predicted"/>
<dbReference type="InterPro" id="IPR019826">
    <property type="entry name" value="Carboxylesterase_B_AS"/>
</dbReference>
<dbReference type="PANTHER" id="PTHR48081:SF33">
    <property type="entry name" value="KYNURENINE FORMAMIDASE"/>
    <property type="match status" value="1"/>
</dbReference>
<keyword evidence="1" id="KW-0378">Hydrolase</keyword>
<dbReference type="SUPFAM" id="SSF53474">
    <property type="entry name" value="alpha/beta-Hydrolases"/>
    <property type="match status" value="1"/>
</dbReference>
<name>A0A1W6ZNT3_9HYPH</name>
<dbReference type="PANTHER" id="PTHR48081">
    <property type="entry name" value="AB HYDROLASE SUPERFAMILY PROTEIN C4A8.06C"/>
    <property type="match status" value="1"/>
</dbReference>
<dbReference type="EMBL" id="CP021112">
    <property type="protein sequence ID" value="ARP98444.1"/>
    <property type="molecule type" value="Genomic_DNA"/>
</dbReference>
<protein>
    <recommendedName>
        <fullName evidence="2">Alpha/beta hydrolase fold-3 domain-containing protein</fullName>
    </recommendedName>
</protein>
<reference evidence="3 4" key="1">
    <citation type="submission" date="2017-05" db="EMBL/GenBank/DDBJ databases">
        <title>Full genome sequence of Pseudorhodoplanes sinuspersici.</title>
        <authorList>
            <person name="Dastgheib S.M.M."/>
            <person name="Shavandi M."/>
            <person name="Tirandaz H."/>
        </authorList>
    </citation>
    <scope>NUCLEOTIDE SEQUENCE [LARGE SCALE GENOMIC DNA]</scope>
    <source>
        <strain evidence="3 4">RIPI110</strain>
    </source>
</reference>
<dbReference type="PROSITE" id="PS00122">
    <property type="entry name" value="CARBOXYLESTERASE_B_1"/>
    <property type="match status" value="1"/>
</dbReference>
<dbReference type="InterPro" id="IPR050300">
    <property type="entry name" value="GDXG_lipolytic_enzyme"/>
</dbReference>
<dbReference type="InterPro" id="IPR013094">
    <property type="entry name" value="AB_hydrolase_3"/>
</dbReference>
<dbReference type="GO" id="GO:0016787">
    <property type="term" value="F:hydrolase activity"/>
    <property type="evidence" value="ECO:0007669"/>
    <property type="project" value="UniProtKB-KW"/>
</dbReference>
<dbReference type="Proteomes" id="UP000194137">
    <property type="component" value="Chromosome"/>
</dbReference>
<dbReference type="KEGG" id="psin:CAK95_04560"/>
<feature type="domain" description="Alpha/beta hydrolase fold-3" evidence="2">
    <location>
        <begin position="36"/>
        <end position="164"/>
    </location>
</feature>
<dbReference type="RefSeq" id="WP_086086863.1">
    <property type="nucleotide sequence ID" value="NZ_CP021112.1"/>
</dbReference>
<dbReference type="InterPro" id="IPR029058">
    <property type="entry name" value="AB_hydrolase_fold"/>
</dbReference>
<organism evidence="3 4">
    <name type="scientific">Pseudorhodoplanes sinuspersici</name>
    <dbReference type="NCBI Taxonomy" id="1235591"/>
    <lineage>
        <taxon>Bacteria</taxon>
        <taxon>Pseudomonadati</taxon>
        <taxon>Pseudomonadota</taxon>
        <taxon>Alphaproteobacteria</taxon>
        <taxon>Hyphomicrobiales</taxon>
        <taxon>Pseudorhodoplanes</taxon>
    </lineage>
</organism>
<dbReference type="AlphaFoldDB" id="A0A1W6ZNT3"/>
<accession>A0A1W6ZNT3</accession>
<keyword evidence="4" id="KW-1185">Reference proteome</keyword>